<dbReference type="AlphaFoldDB" id="A0A085N707"/>
<reference evidence="2 3" key="1">
    <citation type="journal article" date="2014" name="Nat. Genet.">
        <title>Genome and transcriptome of the porcine whipworm Trichuris suis.</title>
        <authorList>
            <person name="Jex A.R."/>
            <person name="Nejsum P."/>
            <person name="Schwarz E.M."/>
            <person name="Hu L."/>
            <person name="Young N.D."/>
            <person name="Hall R.S."/>
            <person name="Korhonen P.K."/>
            <person name="Liao S."/>
            <person name="Thamsborg S."/>
            <person name="Xia J."/>
            <person name="Xu P."/>
            <person name="Wang S."/>
            <person name="Scheerlinck J.P."/>
            <person name="Hofmann A."/>
            <person name="Sternberg P.W."/>
            <person name="Wang J."/>
            <person name="Gasser R.B."/>
        </authorList>
    </citation>
    <scope>NUCLEOTIDE SEQUENCE [LARGE SCALE GENOMIC DNA]</scope>
    <source>
        <strain evidence="2">DCEP-RM93F</strain>
        <strain evidence="1">DCEP-RM93M</strain>
    </source>
</reference>
<sequence>MNREKENSMLASLESSLLFQHAGVPNLTDEDCYCSPTCLFYTTIWGEHNPDVLAHFSHSPPDVDLPEFNMNCLKTTVDRLRRIDLESAVQKKREKWFRKTSFNPSRSFRK</sequence>
<proteinExistence type="predicted"/>
<dbReference type="Proteomes" id="UP000030764">
    <property type="component" value="Unassembled WGS sequence"/>
</dbReference>
<dbReference type="Proteomes" id="UP000030758">
    <property type="component" value="Unassembled WGS sequence"/>
</dbReference>
<protein>
    <submittedName>
        <fullName evidence="2">Uncharacterized protein</fullName>
    </submittedName>
</protein>
<keyword evidence="3" id="KW-1185">Reference proteome</keyword>
<dbReference type="EMBL" id="KL367541">
    <property type="protein sequence ID" value="KFD65253.1"/>
    <property type="molecule type" value="Genomic_DNA"/>
</dbReference>
<accession>A0A085N707</accession>
<dbReference type="EMBL" id="KL363184">
    <property type="protein sequence ID" value="KFD58436.1"/>
    <property type="molecule type" value="Genomic_DNA"/>
</dbReference>
<gene>
    <name evidence="1" type="ORF">M513_00662</name>
    <name evidence="2" type="ORF">M514_00662</name>
</gene>
<evidence type="ECO:0000313" key="1">
    <source>
        <dbReference type="EMBL" id="KFD58436.1"/>
    </source>
</evidence>
<organism evidence="2">
    <name type="scientific">Trichuris suis</name>
    <name type="common">pig whipworm</name>
    <dbReference type="NCBI Taxonomy" id="68888"/>
    <lineage>
        <taxon>Eukaryota</taxon>
        <taxon>Metazoa</taxon>
        <taxon>Ecdysozoa</taxon>
        <taxon>Nematoda</taxon>
        <taxon>Enoplea</taxon>
        <taxon>Dorylaimia</taxon>
        <taxon>Trichinellida</taxon>
        <taxon>Trichuridae</taxon>
        <taxon>Trichuris</taxon>
    </lineage>
</organism>
<evidence type="ECO:0000313" key="2">
    <source>
        <dbReference type="EMBL" id="KFD65253.1"/>
    </source>
</evidence>
<evidence type="ECO:0000313" key="3">
    <source>
        <dbReference type="Proteomes" id="UP000030764"/>
    </source>
</evidence>
<name>A0A085N707_9BILA</name>